<evidence type="ECO:0000256" key="8">
    <source>
        <dbReference type="ARBA" id="ARBA00023128"/>
    </source>
</evidence>
<dbReference type="PANTHER" id="PTHR11851">
    <property type="entry name" value="METALLOPROTEASE"/>
    <property type="match status" value="1"/>
</dbReference>
<dbReference type="InterPro" id="IPR011249">
    <property type="entry name" value="Metalloenz_LuxS/M16"/>
</dbReference>
<evidence type="ECO:0000259" key="10">
    <source>
        <dbReference type="Pfam" id="PF00675"/>
    </source>
</evidence>
<evidence type="ECO:0000256" key="6">
    <source>
        <dbReference type="ARBA" id="ARBA00022833"/>
    </source>
</evidence>
<reference evidence="13" key="1">
    <citation type="submission" date="2016-11" db="UniProtKB">
        <authorList>
            <consortium name="WormBaseParasite"/>
        </authorList>
    </citation>
    <scope>IDENTIFICATION</scope>
</reference>
<dbReference type="WBParaSite" id="L893_g3354.t1">
    <property type="protein sequence ID" value="L893_g3354.t1"/>
    <property type="gene ID" value="L893_g3354"/>
</dbReference>
<evidence type="ECO:0000256" key="4">
    <source>
        <dbReference type="ARBA" id="ARBA00022723"/>
    </source>
</evidence>
<dbReference type="InterPro" id="IPR011765">
    <property type="entry name" value="Pept_M16_N"/>
</dbReference>
<keyword evidence="6" id="KW-0862">Zinc</keyword>
<keyword evidence="3" id="KW-0645">Protease</keyword>
<dbReference type="Proteomes" id="UP000095287">
    <property type="component" value="Unplaced"/>
</dbReference>
<dbReference type="InterPro" id="IPR001431">
    <property type="entry name" value="Pept_M16_Zn_BS"/>
</dbReference>
<feature type="domain" description="Peptidase M16 C-terminal" evidence="11">
    <location>
        <begin position="299"/>
        <end position="481"/>
    </location>
</feature>
<dbReference type="Pfam" id="PF05193">
    <property type="entry name" value="Peptidase_M16_C"/>
    <property type="match status" value="1"/>
</dbReference>
<dbReference type="PANTHER" id="PTHR11851:SF149">
    <property type="entry name" value="GH01077P"/>
    <property type="match status" value="1"/>
</dbReference>
<dbReference type="Gene3D" id="3.30.830.10">
    <property type="entry name" value="Metalloenzyme, LuxS/M16 peptidase-like"/>
    <property type="match status" value="2"/>
</dbReference>
<evidence type="ECO:0000256" key="5">
    <source>
        <dbReference type="ARBA" id="ARBA00022801"/>
    </source>
</evidence>
<protein>
    <submittedName>
        <fullName evidence="13">Mitochondrial-processing peptidase subunit beta</fullName>
    </submittedName>
</protein>
<evidence type="ECO:0000259" key="11">
    <source>
        <dbReference type="Pfam" id="PF05193"/>
    </source>
</evidence>
<comment type="cofactor">
    <cofactor evidence="1">
        <name>Zn(2+)</name>
        <dbReference type="ChEBI" id="CHEBI:29105"/>
    </cofactor>
</comment>
<evidence type="ECO:0000313" key="12">
    <source>
        <dbReference type="Proteomes" id="UP000095287"/>
    </source>
</evidence>
<keyword evidence="4" id="KW-0479">Metal-binding</keyword>
<keyword evidence="7" id="KW-0482">Metalloprotease</keyword>
<feature type="domain" description="Peptidase M16 N-terminal" evidence="10">
    <location>
        <begin position="148"/>
        <end position="294"/>
    </location>
</feature>
<keyword evidence="8" id="KW-0496">Mitochondrion</keyword>
<dbReference type="PROSITE" id="PS00143">
    <property type="entry name" value="INSULINASE"/>
    <property type="match status" value="1"/>
</dbReference>
<dbReference type="AlphaFoldDB" id="A0A1I8A848"/>
<sequence>MVEEMYPDGGTFGVVLGVVFASLEVVDGVRTATASMRFDVIFTGGPLASTVRRRALNPTAESFINSCCLAARELKMPHVRPVLKSRKLVDYWSLRRGMATRLLRGAALFRRSPVLLSRNFSSAQAAPSPVIVDAPSTKVSHLPSGFTIASESRKIPTATVGIWIDAGSRYENERNNGVAHFLEHMAFKGTAKRTQYDLEIEVENIGAHLNAYTSREQTVYYAKCFSKDIEQCVEILSDILTQSRYENDAITRERSVILREMEEVEQDLQEVVFDHLHSQAYKGTSLSRTILGPEKNIKSISREDLVNYVSEYYKGPRMMLAGAGGVDHDHLVELAAKYFGNIEHGGDKVLDYEAGVFSEAFQRIEKPHMELTYGSLAVEGTSWTCPDNIPLMIANTMIGQYDSVNAAGVNGPSRLLDRLPVVGVNKFMAYNTCYKDTGLAGVYFICSPDACRTMAKAICDEWQSLCESVSEEDVERGKRLLLTNMLLMLDGSTPICEDIGRQMLCYGRRIPIHELHARIDAVTPDTIRDAARRVFLKKPVAFTVVGQTSSWPRGEEIKSWLQ</sequence>
<evidence type="ECO:0000313" key="13">
    <source>
        <dbReference type="WBParaSite" id="L893_g3354.t1"/>
    </source>
</evidence>
<accession>A0A1I8A848</accession>
<keyword evidence="12" id="KW-1185">Reference proteome</keyword>
<comment type="subcellular location">
    <subcellularLocation>
        <location evidence="2">Mitochondrion</location>
    </subcellularLocation>
</comment>
<proteinExistence type="inferred from homology"/>
<dbReference type="GO" id="GO:0046872">
    <property type="term" value="F:metal ion binding"/>
    <property type="evidence" value="ECO:0007669"/>
    <property type="project" value="UniProtKB-KW"/>
</dbReference>
<evidence type="ECO:0000256" key="1">
    <source>
        <dbReference type="ARBA" id="ARBA00001947"/>
    </source>
</evidence>
<dbReference type="FunFam" id="3.30.830.10:FF:000002">
    <property type="entry name" value="Mitochondrial-processing peptidase subunit beta"/>
    <property type="match status" value="1"/>
</dbReference>
<evidence type="ECO:0000256" key="7">
    <source>
        <dbReference type="ARBA" id="ARBA00023049"/>
    </source>
</evidence>
<evidence type="ECO:0000256" key="3">
    <source>
        <dbReference type="ARBA" id="ARBA00022670"/>
    </source>
</evidence>
<dbReference type="GO" id="GO:0004222">
    <property type="term" value="F:metalloendopeptidase activity"/>
    <property type="evidence" value="ECO:0007669"/>
    <property type="project" value="InterPro"/>
</dbReference>
<evidence type="ECO:0000256" key="9">
    <source>
        <dbReference type="RuleBase" id="RU004447"/>
    </source>
</evidence>
<dbReference type="InterPro" id="IPR007863">
    <property type="entry name" value="Peptidase_M16_C"/>
</dbReference>
<evidence type="ECO:0000256" key="2">
    <source>
        <dbReference type="ARBA" id="ARBA00004173"/>
    </source>
</evidence>
<dbReference type="Pfam" id="PF00675">
    <property type="entry name" value="Peptidase_M16"/>
    <property type="match status" value="1"/>
</dbReference>
<organism evidence="12 13">
    <name type="scientific">Steinernema glaseri</name>
    <dbReference type="NCBI Taxonomy" id="37863"/>
    <lineage>
        <taxon>Eukaryota</taxon>
        <taxon>Metazoa</taxon>
        <taxon>Ecdysozoa</taxon>
        <taxon>Nematoda</taxon>
        <taxon>Chromadorea</taxon>
        <taxon>Rhabditida</taxon>
        <taxon>Tylenchina</taxon>
        <taxon>Panagrolaimomorpha</taxon>
        <taxon>Strongyloidoidea</taxon>
        <taxon>Steinernematidae</taxon>
        <taxon>Steinernema</taxon>
    </lineage>
</organism>
<name>A0A1I8A848_9BILA</name>
<dbReference type="GO" id="GO:0005739">
    <property type="term" value="C:mitochondrion"/>
    <property type="evidence" value="ECO:0007669"/>
    <property type="project" value="UniProtKB-SubCell"/>
</dbReference>
<dbReference type="InterPro" id="IPR050361">
    <property type="entry name" value="MPP/UQCRC_Complex"/>
</dbReference>
<dbReference type="GO" id="GO:0006627">
    <property type="term" value="P:protein processing involved in protein targeting to mitochondrion"/>
    <property type="evidence" value="ECO:0007669"/>
    <property type="project" value="TreeGrafter"/>
</dbReference>
<keyword evidence="5" id="KW-0378">Hydrolase</keyword>
<comment type="similarity">
    <text evidence="9">Belongs to the peptidase M16 family.</text>
</comment>
<dbReference type="SUPFAM" id="SSF63411">
    <property type="entry name" value="LuxS/MPP-like metallohydrolase"/>
    <property type="match status" value="2"/>
</dbReference>